<comment type="caution">
    <text evidence="4">The sequence shown here is derived from an EMBL/GenBank/DDBJ whole genome shotgun (WGS) entry which is preliminary data.</text>
</comment>
<name>A0A3A3H862_PANTH</name>
<feature type="domain" description="WCX" evidence="3">
    <location>
        <begin position="238"/>
        <end position="313"/>
    </location>
</feature>
<dbReference type="Pfam" id="PF13280">
    <property type="entry name" value="WYL"/>
    <property type="match status" value="1"/>
</dbReference>
<dbReference type="PANTHER" id="PTHR34580">
    <property type="match status" value="1"/>
</dbReference>
<evidence type="ECO:0000313" key="5">
    <source>
        <dbReference type="Proteomes" id="UP000266177"/>
    </source>
</evidence>
<sequence>MSDKMIRLMKMVIAIQANPGISAQELADKCETSERTVYRDLRILDLVVPITNDGYGTGYRFIGNFAMYPLNFTEEEEMVFSILPSMLDKSKLSPLIDSVYDKVMATHVKEKQKRREAIENFTNLIQMGTPAYKADDDSPNYLLPIMEAIIAEKTLRAVYHTQSRNTVTEREIDPYCLVPREQRFYLIGYCHRKQDILMFRMSRFHGVEMTTKNFDKGDFDIHHYMKHTWSVHRGDSLITFKVKFQPDVVRYIKEEEMFVRPKMTDLPDGSLLFEATVNHEQGFLNWLAQYGPSAEILEPLSIRKQFIERLQRWMEIYN</sequence>
<dbReference type="InterPro" id="IPR057727">
    <property type="entry name" value="WCX_dom"/>
</dbReference>
<dbReference type="InterPro" id="IPR051534">
    <property type="entry name" value="CBASS_pafABC_assoc_protein"/>
</dbReference>
<dbReference type="OrthoDB" id="9815009at2"/>
<dbReference type="InterPro" id="IPR028349">
    <property type="entry name" value="PafC-like"/>
</dbReference>
<accession>A0A3A3H862</accession>
<proteinExistence type="predicted"/>
<reference evidence="4 5" key="1">
    <citation type="submission" date="2018-09" db="EMBL/GenBank/DDBJ databases">
        <title>Paenibacillus SK2017-BO5.</title>
        <authorList>
            <person name="Piskunova J.V."/>
            <person name="Dubiley S.A."/>
            <person name="Severinov K.V."/>
        </authorList>
    </citation>
    <scope>NUCLEOTIDE SEQUENCE [LARGE SCALE GENOMIC DNA]</scope>
    <source>
        <strain evidence="4 5">BO5</strain>
    </source>
</reference>
<feature type="domain" description="Helix-turn-helix type 11" evidence="1">
    <location>
        <begin position="7"/>
        <end position="45"/>
    </location>
</feature>
<dbReference type="InterPro" id="IPR036388">
    <property type="entry name" value="WH-like_DNA-bd_sf"/>
</dbReference>
<dbReference type="AlphaFoldDB" id="A0A3A3H862"/>
<dbReference type="Pfam" id="PF08279">
    <property type="entry name" value="HTH_11"/>
    <property type="match status" value="1"/>
</dbReference>
<evidence type="ECO:0000313" key="4">
    <source>
        <dbReference type="EMBL" id="RJG26216.1"/>
    </source>
</evidence>
<dbReference type="Proteomes" id="UP000266177">
    <property type="component" value="Unassembled WGS sequence"/>
</dbReference>
<dbReference type="PANTHER" id="PTHR34580:SF1">
    <property type="entry name" value="PROTEIN PAFC"/>
    <property type="match status" value="1"/>
</dbReference>
<dbReference type="PIRSF" id="PIRSF016838">
    <property type="entry name" value="PafC"/>
    <property type="match status" value="1"/>
</dbReference>
<gene>
    <name evidence="4" type="ORF">DQX05_04840</name>
</gene>
<dbReference type="PROSITE" id="PS52050">
    <property type="entry name" value="WYL"/>
    <property type="match status" value="1"/>
</dbReference>
<organism evidence="4 5">
    <name type="scientific">Paenibacillus thiaminolyticus</name>
    <name type="common">Bacillus thiaminolyticus</name>
    <dbReference type="NCBI Taxonomy" id="49283"/>
    <lineage>
        <taxon>Bacteria</taxon>
        <taxon>Bacillati</taxon>
        <taxon>Bacillota</taxon>
        <taxon>Bacilli</taxon>
        <taxon>Bacillales</taxon>
        <taxon>Paenibacillaceae</taxon>
        <taxon>Paenibacillus</taxon>
    </lineage>
</organism>
<dbReference type="Pfam" id="PF25583">
    <property type="entry name" value="WCX"/>
    <property type="match status" value="1"/>
</dbReference>
<evidence type="ECO:0000259" key="3">
    <source>
        <dbReference type="Pfam" id="PF25583"/>
    </source>
</evidence>
<evidence type="ECO:0000259" key="2">
    <source>
        <dbReference type="Pfam" id="PF13280"/>
    </source>
</evidence>
<evidence type="ECO:0000259" key="1">
    <source>
        <dbReference type="Pfam" id="PF08279"/>
    </source>
</evidence>
<dbReference type="Gene3D" id="1.10.10.10">
    <property type="entry name" value="Winged helix-like DNA-binding domain superfamily/Winged helix DNA-binding domain"/>
    <property type="match status" value="1"/>
</dbReference>
<dbReference type="EMBL" id="QYZD01000002">
    <property type="protein sequence ID" value="RJG26216.1"/>
    <property type="molecule type" value="Genomic_DNA"/>
</dbReference>
<dbReference type="InterPro" id="IPR026881">
    <property type="entry name" value="WYL_dom"/>
</dbReference>
<feature type="domain" description="WYL" evidence="2">
    <location>
        <begin position="141"/>
        <end position="209"/>
    </location>
</feature>
<protein>
    <submittedName>
        <fullName evidence="4">Transcriptional regulator</fullName>
    </submittedName>
</protein>
<dbReference type="InterPro" id="IPR013196">
    <property type="entry name" value="HTH_11"/>
</dbReference>
<dbReference type="RefSeq" id="WP_119791366.1">
    <property type="nucleotide sequence ID" value="NZ_QYZD01000002.1"/>
</dbReference>